<sequence>MVGALVTTIASPAFAGQNASVYCGLTKSDSVGTWNNCGYAQFLSNSIYGVGEELLVVTDLNDDGWSAAVQNYRYDMADPGPYLGIAGGINTDREYRLHMPEGTKIKFRVCPYKVNAGLYTSLCGPWVTGVA</sequence>
<keyword evidence="2" id="KW-1185">Reference proteome</keyword>
<gene>
    <name evidence="1" type="ORF">FHR32_000590</name>
</gene>
<dbReference type="Proteomes" id="UP000534286">
    <property type="component" value="Unassembled WGS sequence"/>
</dbReference>
<evidence type="ECO:0000313" key="1">
    <source>
        <dbReference type="EMBL" id="MBB4936285.1"/>
    </source>
</evidence>
<accession>A0A7W7W7U6</accession>
<protein>
    <submittedName>
        <fullName evidence="1">Uncharacterized protein</fullName>
    </submittedName>
</protein>
<evidence type="ECO:0000313" key="2">
    <source>
        <dbReference type="Proteomes" id="UP000534286"/>
    </source>
</evidence>
<dbReference type="EMBL" id="JACHJU010000001">
    <property type="protein sequence ID" value="MBB4936285.1"/>
    <property type="molecule type" value="Genomic_DNA"/>
</dbReference>
<name>A0A7W7W7U6_9ACTN</name>
<reference evidence="1 2" key="1">
    <citation type="submission" date="2020-08" db="EMBL/GenBank/DDBJ databases">
        <title>Sequencing the genomes of 1000 actinobacteria strains.</title>
        <authorList>
            <person name="Klenk H.-P."/>
        </authorList>
    </citation>
    <scope>NUCLEOTIDE SEQUENCE [LARGE SCALE GENOMIC DNA]</scope>
    <source>
        <strain evidence="1 2">DSM 43023</strain>
    </source>
</reference>
<comment type="caution">
    <text evidence="1">The sequence shown here is derived from an EMBL/GenBank/DDBJ whole genome shotgun (WGS) entry which is preliminary data.</text>
</comment>
<dbReference type="RefSeq" id="WP_184752727.1">
    <property type="nucleotide sequence ID" value="NZ_BAABEK010000043.1"/>
</dbReference>
<dbReference type="AlphaFoldDB" id="A0A7W7W7U6"/>
<organism evidence="1 2">
    <name type="scientific">Streptosporangium album</name>
    <dbReference type="NCBI Taxonomy" id="47479"/>
    <lineage>
        <taxon>Bacteria</taxon>
        <taxon>Bacillati</taxon>
        <taxon>Actinomycetota</taxon>
        <taxon>Actinomycetes</taxon>
        <taxon>Streptosporangiales</taxon>
        <taxon>Streptosporangiaceae</taxon>
        <taxon>Streptosporangium</taxon>
    </lineage>
</organism>
<proteinExistence type="predicted"/>